<proteinExistence type="predicted"/>
<feature type="region of interest" description="Disordered" evidence="3">
    <location>
        <begin position="702"/>
        <end position="726"/>
    </location>
</feature>
<feature type="compositionally biased region" description="Basic and acidic residues" evidence="3">
    <location>
        <begin position="2653"/>
        <end position="2662"/>
    </location>
</feature>
<feature type="region of interest" description="Disordered" evidence="3">
    <location>
        <begin position="2527"/>
        <end position="2703"/>
    </location>
</feature>
<dbReference type="InterPro" id="IPR000408">
    <property type="entry name" value="Reg_chr_condens"/>
</dbReference>
<keyword evidence="7" id="KW-1185">Reference proteome</keyword>
<feature type="region of interest" description="Disordered" evidence="3">
    <location>
        <begin position="662"/>
        <end position="682"/>
    </location>
</feature>
<dbReference type="PANTHER" id="PTHR46207:SF1">
    <property type="entry name" value="PROTEIN RCC2"/>
    <property type="match status" value="1"/>
</dbReference>
<feature type="compositionally biased region" description="Low complexity" evidence="3">
    <location>
        <begin position="2425"/>
        <end position="2454"/>
    </location>
</feature>
<feature type="region of interest" description="Disordered" evidence="3">
    <location>
        <begin position="1431"/>
        <end position="1462"/>
    </location>
</feature>
<organism evidence="4 7">
    <name type="scientific">Plasmodium ovale wallikeri</name>
    <dbReference type="NCBI Taxonomy" id="864142"/>
    <lineage>
        <taxon>Eukaryota</taxon>
        <taxon>Sar</taxon>
        <taxon>Alveolata</taxon>
        <taxon>Apicomplexa</taxon>
        <taxon>Aconoidasida</taxon>
        <taxon>Haemosporida</taxon>
        <taxon>Plasmodiidae</taxon>
        <taxon>Plasmodium</taxon>
        <taxon>Plasmodium (Plasmodium)</taxon>
    </lineage>
</organism>
<dbReference type="PROSITE" id="PS00626">
    <property type="entry name" value="RCC1_2"/>
    <property type="match status" value="1"/>
</dbReference>
<dbReference type="SUPFAM" id="SSF50985">
    <property type="entry name" value="RCC1/BLIP-II"/>
    <property type="match status" value="1"/>
</dbReference>
<evidence type="ECO:0000313" key="4">
    <source>
        <dbReference type="EMBL" id="SBT33502.1"/>
    </source>
</evidence>
<feature type="region of interest" description="Disordered" evidence="3">
    <location>
        <begin position="2425"/>
        <end position="2465"/>
    </location>
</feature>
<feature type="region of interest" description="Disordered" evidence="3">
    <location>
        <begin position="830"/>
        <end position="851"/>
    </location>
</feature>
<feature type="compositionally biased region" description="Acidic residues" evidence="3">
    <location>
        <begin position="2677"/>
        <end position="2703"/>
    </location>
</feature>
<feature type="repeat" description="RCC1" evidence="1">
    <location>
        <begin position="290"/>
        <end position="339"/>
    </location>
</feature>
<feature type="compositionally biased region" description="Basic and acidic residues" evidence="3">
    <location>
        <begin position="1446"/>
        <end position="1462"/>
    </location>
</feature>
<dbReference type="Pfam" id="PF00415">
    <property type="entry name" value="RCC1"/>
    <property type="match status" value="1"/>
</dbReference>
<feature type="compositionally biased region" description="Basic and acidic residues" evidence="3">
    <location>
        <begin position="2564"/>
        <end position="2595"/>
    </location>
</feature>
<dbReference type="InterPro" id="IPR009091">
    <property type="entry name" value="RCC1/BLIP-II"/>
</dbReference>
<feature type="compositionally biased region" description="Basic and acidic residues" evidence="3">
    <location>
        <begin position="1215"/>
        <end position="1224"/>
    </location>
</feature>
<dbReference type="InterPro" id="IPR028641">
    <property type="entry name" value="RCC2"/>
</dbReference>
<dbReference type="Pfam" id="PF13540">
    <property type="entry name" value="RCC1_2"/>
    <property type="match status" value="1"/>
</dbReference>
<dbReference type="Gene3D" id="2.130.10.30">
    <property type="entry name" value="Regulator of chromosome condensation 1/beta-lactamase-inhibitor protein II"/>
    <property type="match status" value="1"/>
</dbReference>
<protein>
    <recommendedName>
        <fullName evidence="8">Regulator of chromosome condensation</fullName>
    </recommendedName>
</protein>
<feature type="region of interest" description="Disordered" evidence="3">
    <location>
        <begin position="427"/>
        <end position="452"/>
    </location>
</feature>
<name>A0A1A8YPS5_PLAOA</name>
<feature type="compositionally biased region" description="Basic and acidic residues" evidence="3">
    <location>
        <begin position="1897"/>
        <end position="1908"/>
    </location>
</feature>
<dbReference type="GO" id="GO:0016020">
    <property type="term" value="C:membrane"/>
    <property type="evidence" value="ECO:0007669"/>
    <property type="project" value="TreeGrafter"/>
</dbReference>
<keyword evidence="2" id="KW-0175">Coiled coil</keyword>
<dbReference type="PROSITE" id="PS50012">
    <property type="entry name" value="RCC1_3"/>
    <property type="match status" value="1"/>
</dbReference>
<feature type="compositionally biased region" description="Basic and acidic residues" evidence="3">
    <location>
        <begin position="662"/>
        <end position="673"/>
    </location>
</feature>
<feature type="compositionally biased region" description="Polar residues" evidence="3">
    <location>
        <begin position="1509"/>
        <end position="1519"/>
    </location>
</feature>
<feature type="region of interest" description="Disordered" evidence="3">
    <location>
        <begin position="1897"/>
        <end position="1925"/>
    </location>
</feature>
<feature type="compositionally biased region" description="Basic residues" evidence="3">
    <location>
        <begin position="1202"/>
        <end position="1212"/>
    </location>
</feature>
<evidence type="ECO:0000313" key="6">
    <source>
        <dbReference type="Proteomes" id="UP000078550"/>
    </source>
</evidence>
<dbReference type="EMBL" id="FLRD01000057">
    <property type="protein sequence ID" value="SBT33502.1"/>
    <property type="molecule type" value="Genomic_DNA"/>
</dbReference>
<accession>A0A1A8YPS5</accession>
<gene>
    <name evidence="4" type="ORF">POVWA1_017500</name>
    <name evidence="5" type="ORF">POVWA2_017390</name>
</gene>
<feature type="region of interest" description="Disordered" evidence="3">
    <location>
        <begin position="1479"/>
        <end position="1524"/>
    </location>
</feature>
<dbReference type="Proteomes" id="UP000078555">
    <property type="component" value="Unassembled WGS sequence"/>
</dbReference>
<evidence type="ECO:0000313" key="7">
    <source>
        <dbReference type="Proteomes" id="UP000078555"/>
    </source>
</evidence>
<evidence type="ECO:0008006" key="8">
    <source>
        <dbReference type="Google" id="ProtNLM"/>
    </source>
</evidence>
<reference evidence="6 7" key="1">
    <citation type="submission" date="2016-05" db="EMBL/GenBank/DDBJ databases">
        <authorList>
            <person name="Naeem Raeece"/>
        </authorList>
    </citation>
    <scope>NUCLEOTIDE SEQUENCE [LARGE SCALE GENOMIC DNA]</scope>
</reference>
<dbReference type="Proteomes" id="UP000078550">
    <property type="component" value="Unassembled WGS sequence"/>
</dbReference>
<dbReference type="GO" id="GO:0031267">
    <property type="term" value="F:small GTPase binding"/>
    <property type="evidence" value="ECO:0007669"/>
    <property type="project" value="TreeGrafter"/>
</dbReference>
<evidence type="ECO:0000256" key="3">
    <source>
        <dbReference type="SAM" id="MobiDB-lite"/>
    </source>
</evidence>
<dbReference type="EMBL" id="FLRE01000068">
    <property type="protein sequence ID" value="SBT33941.1"/>
    <property type="molecule type" value="Genomic_DNA"/>
</dbReference>
<evidence type="ECO:0000256" key="1">
    <source>
        <dbReference type="PROSITE-ProRule" id="PRU00235"/>
    </source>
</evidence>
<feature type="compositionally biased region" description="Polar residues" evidence="3">
    <location>
        <begin position="191"/>
        <end position="200"/>
    </location>
</feature>
<dbReference type="PRINTS" id="PR00633">
    <property type="entry name" value="RCCNDNSATION"/>
</dbReference>
<feature type="coiled-coil region" evidence="2">
    <location>
        <begin position="2217"/>
        <end position="2258"/>
    </location>
</feature>
<evidence type="ECO:0000313" key="5">
    <source>
        <dbReference type="EMBL" id="SBT33941.1"/>
    </source>
</evidence>
<reference evidence="4" key="2">
    <citation type="submission" date="2016-05" db="EMBL/GenBank/DDBJ databases">
        <authorList>
            <person name="Lavstsen T."/>
            <person name="Jespersen J.S."/>
        </authorList>
    </citation>
    <scope>NUCLEOTIDE SEQUENCE [LARGE SCALE GENOMIC DNA]</scope>
</reference>
<feature type="compositionally biased region" description="Acidic residues" evidence="3">
    <location>
        <begin position="2530"/>
        <end position="2548"/>
    </location>
</feature>
<feature type="region of interest" description="Disordered" evidence="3">
    <location>
        <begin position="1202"/>
        <end position="1233"/>
    </location>
</feature>
<sequence length="2915" mass="328680">MTSTENRGSKIHVLVINNEEKGENVEERCEIKCNSSKKSVDQEEEENENKMGRKKEEIITHKIYYPQVKIVKVSCGKTIIGFLSSVGKIYCWHLNTLNDYDRNVPYLLTNNLIKNKTIHDVSSGYHHIAFLSKEGELFTYGDNSYGQLGNNTVMKGGELPLSVSASASVSASVSASAPASAPAPASPETMPANTGSGSTVSSKRYKVNKVDVDNNIVKGVYCSENYTMYLTIDGLLYGFGFINQHLLKSKMNKNICRKILTRPHFVHTNNMNFKKIAIGTNFMLGISFNNFIYSWGDNTNGTLGYDNTVECYEPRKIESLKNVISVSAGKISLCKTAEGHIYIWGGNYGKNPNLIKNKFDDMYINNNFIIGLCTKKNIWVKNIYRQAQGFYVNNLQIDLLCSYDNLIIGVENHEGEVTKGKPTMIASKKAGESDEANSVNDSSSNGGKGKSGITLEENAKIDTINTSLDIVNSELHFPVCGKFDTSMDEKKDAINSSLLSKSKDILKVNESSCGNEEVFQHFPEKGTPNDELGDIYQSCYSNKYKKNYLKQEEETYHYHGYNKSGSDHPKWGNIQFQTEDQHREAAMRSSSCEDSFTAFTVDHDPDANRGKKSDTMSVFTNVNGNDIYSESDECGGNDVGKGQNSRINFSLEDVGEKGISKNNVEHKGKKDTQGDGGDITTETGQCSTKLSCMSIDFHAMGKNSKKGNGEEATEEESAWKGEEYTGGSCYDGGSEEDLYEGLHEGRHEGYDEEEDFFSTNFYGERESDDLDRKNIIIIQKKGNEKNQLYLKSSLKKFPSSEGSKKSVSFSDYVYDLARNNYELMNVNSSDEMSISEGEEVSGSRTPQGGAEDNAEMICHNGDAYNHDCNCDEEGGEEKTGDGKGCVYDLGLSKVSERHGKVEKNNPFLHIHRSDTNLGNDICSWEGKKQTSGFMSISRVDNLIEGDANKLITDDNKDQTFAENDVYEKNTDIGGKKSVGYTSNATKDFRTIEADKFISYEECLQGGQSKLGYITGSEGSKPKIDERWGKKIEFNCKKTDDCNDKIFNMGQKNGHSAGYTSVAKKEMEILSNDPKHSGESSLQFVKERTIEMAEDFSKEDDLDRGKAQYNGNTFGKRTIGTNAIRGNELEGNIREEKNVGVDKNEWHSTKNEGPVAIGDWGKTLVDDKDSQVSAFQDEELEGELFEETSPVHYKQYNDHLRRRRGGRFPRKGGKCTLREGRKARDNSPNCSVRSIDDMRKSKKCKLKEKIRGNICKFMKGKMRKGIRRIMLPRFEQKETSKMIQRNEMKKGSIYVIYENGKTKSDSEEENTINLSLDQKINANNFNTDDHNYRSKNSEISSGVETSLHGKMYIGRDKSSNKRMDKTSLSVKQKGEEISMSHCNKKKKFPEKTKYMTDKGHVNDNCLKRNLSDGSVTRAKIEKRERGTSLVGHTDKMVTSGGCGQSGKRCESSRTKGEKESQQDRKLFIPYLGVNTMKRQSSLSKNYVHGSRKLKNEEKEGSASSHMKRNSIASDLNNEVSNNKDDSSYQKLVRFSKGGGSFSDTDTTGKCYRLASGTCPSRVSSNVVISSSCENAENLGPQLGITLSEGRRNHLGKQQFRVNSHPIDDANNERKGGFPLQFSSTIITNECKNDPPPKFKVKSSSGKKGTIRSDANTAKKAVSKICKKVAKGLNTYSVIAYEKKDDKRDEKKGGNNFRGIYSEDVTEKKCNEDEEDDNHICNKLVKKKKKKLLRENESTGLKPLGGRDSTTVKVEEKAVTGDEMKGGGRCLNIVKQHVSDSHEGKVETRIVRRTRKTGETIKRELTPGFRNSKKGKIKVSEALCIYEESKSSEVEVANMKKGIDKKKVNKTSLDMLAMTKNEGYANSAKGKTARNVSRVGNLGSLNNVGNMISARVEGYSHGDAEEEGKKEKKRNRGSEDYGNGGERKGALLRKLERKIDQMKRDMLEGNRREEEGAEKRCANLGGNVKKEKLLQTSVVCKEEDNDREEEYKSFLLNMKEKLEMSFCKKKKNKNKKFTKYIRRVFKNVKFILKKYDSMKKEKEEMKREREEMKREREEMKREREKIKKEKEYLNFILENTVIKTNEMLRLNKNSFENYINKIQKENLFLKNELDEESHQHHYDLQQLVNKIMNMEKSKVSIINKNKEFMKNIDILTIQCNNYKKKENELYNIINIYKSNLEKEKKKKKYIFNKIENSLKIWESNYKDMKDLFNLEKCKNNELVHDNELLKNDIVKLKEELHQKNSNIKKLTDKINHLNTKLSSSIGHYMDYIPHKSFSHCNKKPLHGQHTDKFETIETYYKNNMHIMQKEMVEKKKQVLNLEKEKKKNYKKYADNISTNLAILKNKFKKNLKNCENTDTYFESLFESIMNAALKIASAEDVERQRGNGKLRCLFPETSDVLATNGEKVGQTFRAKVGRAMVGTDSANEAANSANEAANSASDAADSASDAANSASEIGSRGDESSIDHEDIYANSEDGKGINEDSENNLTVENLNNFDKYNEFVKNGKLRKTVVTQMEEILSSIEKIKGSDSYDEQAEEWKEGDDNECEDQSNHVQKKLTTDGEQANDRGYRSDGEDGKYPYETDSCQRKDITSETFKKKKKKEKKNSCKNFSDLPNRKTDEEQHNKKKAFIHADDLDGGEDTDNMRKGKTTAIGERKKGDAVKRNTVSGEVVKNVEKDDVEQGDVEQGDVEQGDVEQDDVEQGDVEQDVVDRGDTITNGVEKIKNGSSISADGMEYSKTKIRDLTKKNAVINGLKKHSKGNGKVVHTSATNSALCKAQNGANDDAREDGISTGGSKKNTQLREIENSEFLLLHQGKISQNTEEEPTAKVMHNHVITEKRKKKSRGLINTKQATTNVLKADTDETSNSCTRTKKSFDALLDNIFNAPIDHSSINESMLSIQNLIENNIKNIFSTQDC</sequence>
<feature type="region of interest" description="Disordered" evidence="3">
    <location>
        <begin position="1356"/>
        <end position="1375"/>
    </location>
</feature>
<dbReference type="PANTHER" id="PTHR46207">
    <property type="entry name" value="PROTEIN RCC2"/>
    <property type="match status" value="1"/>
</dbReference>
<feature type="region of interest" description="Disordered" evidence="3">
    <location>
        <begin position="180"/>
        <end position="200"/>
    </location>
</feature>
<evidence type="ECO:0000256" key="2">
    <source>
        <dbReference type="SAM" id="Coils"/>
    </source>
</evidence>
<feature type="compositionally biased region" description="Basic and acidic residues" evidence="3">
    <location>
        <begin position="2614"/>
        <end position="2623"/>
    </location>
</feature>
<feature type="region of interest" description="Disordered" evidence="3">
    <location>
        <begin position="1631"/>
        <end position="1650"/>
    </location>
</feature>
<feature type="coiled-coil region" evidence="2">
    <location>
        <begin position="2026"/>
        <end position="2070"/>
    </location>
</feature>